<dbReference type="PANTHER" id="PTHR42748:SF7">
    <property type="entry name" value="NMRA LIKE REDOX SENSOR 1-RELATED"/>
    <property type="match status" value="1"/>
</dbReference>
<dbReference type="InterPro" id="IPR036291">
    <property type="entry name" value="NAD(P)-bd_dom_sf"/>
</dbReference>
<feature type="domain" description="NmrA-like" evidence="3">
    <location>
        <begin position="7"/>
        <end position="259"/>
    </location>
</feature>
<dbReference type="EMBL" id="ML170194">
    <property type="protein sequence ID" value="TDL19700.1"/>
    <property type="molecule type" value="Genomic_DNA"/>
</dbReference>
<keyword evidence="5" id="KW-1185">Reference proteome</keyword>
<name>A0A4Y7PYT7_9AGAM</name>
<evidence type="ECO:0000256" key="2">
    <source>
        <dbReference type="ARBA" id="ARBA00022857"/>
    </source>
</evidence>
<dbReference type="OrthoDB" id="419598at2759"/>
<accession>A0A4Y7PYT7</accession>
<dbReference type="Pfam" id="PF05368">
    <property type="entry name" value="NmrA"/>
    <property type="match status" value="1"/>
</dbReference>
<evidence type="ECO:0000313" key="5">
    <source>
        <dbReference type="Proteomes" id="UP000294933"/>
    </source>
</evidence>
<sequence>MTRLLQKIIVVTGATGAQGGSVVRFLLEDGSFSVRAGERHVAIINIDPSEITQIYYLVCAELAAKGVEVVTANLLDVESVKGAFRGAYGVFGVTYFWDPRDGGVEKEIAQGKNLVDAAKAMNVSHFVWSTLEDTSPIQVPHFDSKARIDDYLKESGVPRTSLCTSFYYENFTGWFKLTKNAEGVVEANWPPILMSDAPIPCYAVEDTGAWVLQAFNEWIGKDIGVIAEILTPRRVVEMLSEISGEPIKLIEINEEAFEKSKDLPGLEWCCITNGNAGGRDFEQTKRIYPKVQSFETWAKANIDKVLPQ</sequence>
<dbReference type="PANTHER" id="PTHR42748">
    <property type="entry name" value="NITROGEN METABOLITE REPRESSION PROTEIN NMRA FAMILY MEMBER"/>
    <property type="match status" value="1"/>
</dbReference>
<evidence type="ECO:0000313" key="4">
    <source>
        <dbReference type="EMBL" id="TDL19700.1"/>
    </source>
</evidence>
<reference evidence="4 5" key="1">
    <citation type="submission" date="2018-06" db="EMBL/GenBank/DDBJ databases">
        <title>A transcriptomic atlas of mushroom development highlights an independent origin of complex multicellularity.</title>
        <authorList>
            <consortium name="DOE Joint Genome Institute"/>
            <person name="Krizsan K."/>
            <person name="Almasi E."/>
            <person name="Merenyi Z."/>
            <person name="Sahu N."/>
            <person name="Viragh M."/>
            <person name="Koszo T."/>
            <person name="Mondo S."/>
            <person name="Kiss B."/>
            <person name="Balint B."/>
            <person name="Kues U."/>
            <person name="Barry K."/>
            <person name="Hegedus J.C."/>
            <person name="Henrissat B."/>
            <person name="Johnson J."/>
            <person name="Lipzen A."/>
            <person name="Ohm R."/>
            <person name="Nagy I."/>
            <person name="Pangilinan J."/>
            <person name="Yan J."/>
            <person name="Xiong Y."/>
            <person name="Grigoriev I.V."/>
            <person name="Hibbett D.S."/>
            <person name="Nagy L.G."/>
        </authorList>
    </citation>
    <scope>NUCLEOTIDE SEQUENCE [LARGE SCALE GENOMIC DNA]</scope>
    <source>
        <strain evidence="4 5">SZMC22713</strain>
    </source>
</reference>
<dbReference type="Gene3D" id="3.90.25.10">
    <property type="entry name" value="UDP-galactose 4-epimerase, domain 1"/>
    <property type="match status" value="1"/>
</dbReference>
<dbReference type="InterPro" id="IPR051164">
    <property type="entry name" value="NmrA-like_oxidored"/>
</dbReference>
<dbReference type="STRING" id="50990.A0A4Y7PYT7"/>
<proteinExistence type="inferred from homology"/>
<dbReference type="GO" id="GO:0005634">
    <property type="term" value="C:nucleus"/>
    <property type="evidence" value="ECO:0007669"/>
    <property type="project" value="TreeGrafter"/>
</dbReference>
<dbReference type="SUPFAM" id="SSF51735">
    <property type="entry name" value="NAD(P)-binding Rossmann-fold domains"/>
    <property type="match status" value="1"/>
</dbReference>
<dbReference type="AlphaFoldDB" id="A0A4Y7PYT7"/>
<keyword evidence="2" id="KW-0521">NADP</keyword>
<protein>
    <submittedName>
        <fullName evidence="4">NAD(P)-binding protein</fullName>
    </submittedName>
</protein>
<evidence type="ECO:0000259" key="3">
    <source>
        <dbReference type="Pfam" id="PF05368"/>
    </source>
</evidence>
<gene>
    <name evidence="4" type="ORF">BD410DRAFT_805557</name>
</gene>
<dbReference type="Gene3D" id="3.40.50.720">
    <property type="entry name" value="NAD(P)-binding Rossmann-like Domain"/>
    <property type="match status" value="1"/>
</dbReference>
<dbReference type="InterPro" id="IPR008030">
    <property type="entry name" value="NmrA-like"/>
</dbReference>
<evidence type="ECO:0000256" key="1">
    <source>
        <dbReference type="ARBA" id="ARBA00006328"/>
    </source>
</evidence>
<dbReference type="VEuPathDB" id="FungiDB:BD410DRAFT_805557"/>
<dbReference type="Proteomes" id="UP000294933">
    <property type="component" value="Unassembled WGS sequence"/>
</dbReference>
<comment type="similarity">
    <text evidence="1">Belongs to the NmrA-type oxidoreductase family.</text>
</comment>
<organism evidence="4 5">
    <name type="scientific">Rickenella mellea</name>
    <dbReference type="NCBI Taxonomy" id="50990"/>
    <lineage>
        <taxon>Eukaryota</taxon>
        <taxon>Fungi</taxon>
        <taxon>Dikarya</taxon>
        <taxon>Basidiomycota</taxon>
        <taxon>Agaricomycotina</taxon>
        <taxon>Agaricomycetes</taxon>
        <taxon>Hymenochaetales</taxon>
        <taxon>Rickenellaceae</taxon>
        <taxon>Rickenella</taxon>
    </lineage>
</organism>
<dbReference type="CDD" id="cd05251">
    <property type="entry name" value="NmrA_like_SDR_a"/>
    <property type="match status" value="1"/>
</dbReference>